<evidence type="ECO:0000313" key="2">
    <source>
        <dbReference type="EMBL" id="KTC84131.1"/>
    </source>
</evidence>
<dbReference type="PROSITE" id="PS51257">
    <property type="entry name" value="PROKAR_LIPOPROTEIN"/>
    <property type="match status" value="1"/>
</dbReference>
<gene>
    <name evidence="2" type="ORF">Lbru_1492</name>
</gene>
<sequence length="114" mass="12583">MIRKIFAVVSFYGFVCSVFAACPNALPTNDVSFCASFKSVATCYCTSSGLPSGMCQDMNALYSRMVSVFGSLKKACEYQQYTSPQDCMDNWNCYLYGGVDSRNRLCSSNKKACQ</sequence>
<proteinExistence type="predicted"/>
<comment type="caution">
    <text evidence="2">The sequence shown here is derived from an EMBL/GenBank/DDBJ whole genome shotgun (WGS) entry which is preliminary data.</text>
</comment>
<feature type="signal peptide" evidence="1">
    <location>
        <begin position="1"/>
        <end position="20"/>
    </location>
</feature>
<protein>
    <recommendedName>
        <fullName evidence="4">Lipoprotein</fullName>
    </recommendedName>
</protein>
<dbReference type="PATRIC" id="fig|29422.6.peg.1579"/>
<keyword evidence="3" id="KW-1185">Reference proteome</keyword>
<evidence type="ECO:0008006" key="4">
    <source>
        <dbReference type="Google" id="ProtNLM"/>
    </source>
</evidence>
<dbReference type="OrthoDB" id="5639182at2"/>
<dbReference type="STRING" id="29422.Lbru_1492"/>
<organism evidence="2 3">
    <name type="scientific">Legionella brunensis</name>
    <dbReference type="NCBI Taxonomy" id="29422"/>
    <lineage>
        <taxon>Bacteria</taxon>
        <taxon>Pseudomonadati</taxon>
        <taxon>Pseudomonadota</taxon>
        <taxon>Gammaproteobacteria</taxon>
        <taxon>Legionellales</taxon>
        <taxon>Legionellaceae</taxon>
        <taxon>Legionella</taxon>
    </lineage>
</organism>
<reference evidence="2 3" key="1">
    <citation type="submission" date="2015-11" db="EMBL/GenBank/DDBJ databases">
        <title>Genomic analysis of 38 Legionella species identifies large and diverse effector repertoires.</title>
        <authorList>
            <person name="Burstein D."/>
            <person name="Amaro F."/>
            <person name="Zusman T."/>
            <person name="Lifshitz Z."/>
            <person name="Cohen O."/>
            <person name="Gilbert J.A."/>
            <person name="Pupko T."/>
            <person name="Shuman H.A."/>
            <person name="Segal G."/>
        </authorList>
    </citation>
    <scope>NUCLEOTIDE SEQUENCE [LARGE SCALE GENOMIC DNA]</scope>
    <source>
        <strain evidence="2 3">ATCC 43878</strain>
    </source>
</reference>
<dbReference type="Proteomes" id="UP000054742">
    <property type="component" value="Unassembled WGS sequence"/>
</dbReference>
<dbReference type="AlphaFoldDB" id="A0A0W0SLB2"/>
<name>A0A0W0SLB2_9GAMM</name>
<evidence type="ECO:0000256" key="1">
    <source>
        <dbReference type="SAM" id="SignalP"/>
    </source>
</evidence>
<accession>A0A0W0SLB2</accession>
<evidence type="ECO:0000313" key="3">
    <source>
        <dbReference type="Proteomes" id="UP000054742"/>
    </source>
</evidence>
<dbReference type="EMBL" id="LNXV01000011">
    <property type="protein sequence ID" value="KTC84131.1"/>
    <property type="molecule type" value="Genomic_DNA"/>
</dbReference>
<keyword evidence="1" id="KW-0732">Signal</keyword>
<dbReference type="RefSeq" id="WP_058441562.1">
    <property type="nucleotide sequence ID" value="NZ_CAAAHU010000003.1"/>
</dbReference>
<feature type="chain" id="PRO_5006912115" description="Lipoprotein" evidence="1">
    <location>
        <begin position="21"/>
        <end position="114"/>
    </location>
</feature>